<evidence type="ECO:0000313" key="2">
    <source>
        <dbReference type="Proteomes" id="UP001497482"/>
    </source>
</evidence>
<dbReference type="Proteomes" id="UP001497482">
    <property type="component" value="Chromosome 19"/>
</dbReference>
<dbReference type="EMBL" id="OZ035841">
    <property type="protein sequence ID" value="CAL1591312.1"/>
    <property type="molecule type" value="Genomic_DNA"/>
</dbReference>
<proteinExistence type="predicted"/>
<sequence length="197" mass="21107">MCELSRCEDHSLCMWALMGRTLQLQPGTGFSSSTAESGHGQNMNCELQRVQGGADHGAEMGEDEPLHGLHQVGGQCSMVFIRWEVSAPWSSSGGQCSMVFIRRGLCELTVSQTLPQPDADAGAVSLGFFLQPCPVPPPWVPPCAMAVWALTSDIITVRPRHGSSGYEMMQCLAQSAGLSFMGNTNKLLYSPIVGNSS</sequence>
<organism evidence="1 2">
    <name type="scientific">Knipowitschia caucasica</name>
    <name type="common">Caucasian dwarf goby</name>
    <name type="synonym">Pomatoschistus caucasicus</name>
    <dbReference type="NCBI Taxonomy" id="637954"/>
    <lineage>
        <taxon>Eukaryota</taxon>
        <taxon>Metazoa</taxon>
        <taxon>Chordata</taxon>
        <taxon>Craniata</taxon>
        <taxon>Vertebrata</taxon>
        <taxon>Euteleostomi</taxon>
        <taxon>Actinopterygii</taxon>
        <taxon>Neopterygii</taxon>
        <taxon>Teleostei</taxon>
        <taxon>Neoteleostei</taxon>
        <taxon>Acanthomorphata</taxon>
        <taxon>Gobiaria</taxon>
        <taxon>Gobiiformes</taxon>
        <taxon>Gobioidei</taxon>
        <taxon>Gobiidae</taxon>
        <taxon>Gobiinae</taxon>
        <taxon>Knipowitschia</taxon>
    </lineage>
</organism>
<name>A0AAV2KVS0_KNICA</name>
<accession>A0AAV2KVS0</accession>
<keyword evidence="2" id="KW-1185">Reference proteome</keyword>
<dbReference type="AlphaFoldDB" id="A0AAV2KVS0"/>
<evidence type="ECO:0000313" key="1">
    <source>
        <dbReference type="EMBL" id="CAL1591312.1"/>
    </source>
</evidence>
<reference evidence="1 2" key="1">
    <citation type="submission" date="2024-04" db="EMBL/GenBank/DDBJ databases">
        <authorList>
            <person name="Waldvogel A.-M."/>
            <person name="Schoenle A."/>
        </authorList>
    </citation>
    <scope>NUCLEOTIDE SEQUENCE [LARGE SCALE GENOMIC DNA]</scope>
</reference>
<protein>
    <submittedName>
        <fullName evidence="1">Uncharacterized protein</fullName>
    </submittedName>
</protein>
<gene>
    <name evidence="1" type="ORF">KC01_LOCUS20692</name>
</gene>